<dbReference type="Proteomes" id="UP001377830">
    <property type="component" value="Chromosome"/>
</dbReference>
<sequence>MRLPTMGGIYAWEFEKNGREIKVRVEGPLTMNSLRQRVDAAQIGLGVAYVPEDSVQDAIASGRLIRVLTEWCPPFPGYYLYYRDRLGTDRTGQ</sequence>
<evidence type="ECO:0000259" key="2">
    <source>
        <dbReference type="Pfam" id="PF03466"/>
    </source>
</evidence>
<dbReference type="KEGG" id="parl:PEC302110_27410"/>
<gene>
    <name evidence="3" type="ORF">PEC302110_27410</name>
</gene>
<dbReference type="Pfam" id="PF03466">
    <property type="entry name" value="LysR_substrate"/>
    <property type="match status" value="1"/>
</dbReference>
<accession>A0AAN0KHN5</accession>
<protein>
    <recommendedName>
        <fullName evidence="2">LysR substrate-binding domain-containing protein</fullName>
    </recommendedName>
</protein>
<dbReference type="PANTHER" id="PTHR30537">
    <property type="entry name" value="HTH-TYPE TRANSCRIPTIONAL REGULATOR"/>
    <property type="match status" value="1"/>
</dbReference>
<organism evidence="3 4">
    <name type="scientific">Pectobacterium araliae</name>
    <dbReference type="NCBI Taxonomy" id="3073862"/>
    <lineage>
        <taxon>Bacteria</taxon>
        <taxon>Pseudomonadati</taxon>
        <taxon>Pseudomonadota</taxon>
        <taxon>Gammaproteobacteria</taxon>
        <taxon>Enterobacterales</taxon>
        <taxon>Pectobacteriaceae</taxon>
        <taxon>Pectobacterium</taxon>
    </lineage>
</organism>
<dbReference type="PANTHER" id="PTHR30537:SF1">
    <property type="entry name" value="HTH-TYPE TRANSCRIPTIONAL REGULATOR PGRR"/>
    <property type="match status" value="1"/>
</dbReference>
<comment type="similarity">
    <text evidence="1">Belongs to the LysR transcriptional regulatory family.</text>
</comment>
<dbReference type="GO" id="GO:0003700">
    <property type="term" value="F:DNA-binding transcription factor activity"/>
    <property type="evidence" value="ECO:0007669"/>
    <property type="project" value="TreeGrafter"/>
</dbReference>
<dbReference type="InterPro" id="IPR058163">
    <property type="entry name" value="LysR-type_TF_proteobact-type"/>
</dbReference>
<name>A0AAN0KHN5_9GAMM</name>
<dbReference type="InterPro" id="IPR005119">
    <property type="entry name" value="LysR_subst-bd"/>
</dbReference>
<evidence type="ECO:0000256" key="1">
    <source>
        <dbReference type="ARBA" id="ARBA00009437"/>
    </source>
</evidence>
<dbReference type="EMBL" id="AP028908">
    <property type="protein sequence ID" value="BES85644.1"/>
    <property type="molecule type" value="Genomic_DNA"/>
</dbReference>
<dbReference type="Gene3D" id="3.40.190.290">
    <property type="match status" value="1"/>
</dbReference>
<evidence type="ECO:0000313" key="4">
    <source>
        <dbReference type="Proteomes" id="UP001377830"/>
    </source>
</evidence>
<dbReference type="GO" id="GO:0006351">
    <property type="term" value="P:DNA-templated transcription"/>
    <property type="evidence" value="ECO:0007669"/>
    <property type="project" value="TreeGrafter"/>
</dbReference>
<keyword evidence="4" id="KW-1185">Reference proteome</keyword>
<feature type="domain" description="LysR substrate-binding" evidence="2">
    <location>
        <begin position="7"/>
        <end position="85"/>
    </location>
</feature>
<evidence type="ECO:0000313" key="3">
    <source>
        <dbReference type="EMBL" id="BES85644.1"/>
    </source>
</evidence>
<dbReference type="AlphaFoldDB" id="A0AAN0KHN5"/>
<reference evidence="4" key="1">
    <citation type="journal article" date="2024" name="Int. J. Syst. Evol. Microbiol.">
        <title>Pectobacterium araliae sp. nov., a pathogen causing bacterial soft rot of Japanese angelica tree in Japan.</title>
        <authorList>
            <person name="Sawada H."/>
            <person name="Someya N."/>
            <person name="Morohoshi T."/>
            <person name="Ono M."/>
            <person name="Satou M."/>
        </authorList>
    </citation>
    <scope>NUCLEOTIDE SEQUENCE [LARGE SCALE GENOMIC DNA]</scope>
    <source>
        <strain evidence="4">MAFF 302110</strain>
    </source>
</reference>
<proteinExistence type="inferred from homology"/>
<dbReference type="GO" id="GO:0043565">
    <property type="term" value="F:sequence-specific DNA binding"/>
    <property type="evidence" value="ECO:0007669"/>
    <property type="project" value="TreeGrafter"/>
</dbReference>
<dbReference type="SUPFAM" id="SSF53850">
    <property type="entry name" value="Periplasmic binding protein-like II"/>
    <property type="match status" value="1"/>
</dbReference>